<sequence>MANNLAEVYKESAEKFGPRPAFFYKNAAKNYEPLTYSQLYQDGLALAEALIDMGVKARENVAVLADNRVEWIISDCAVILAGAANVPRGSDITDSEIVYILSHSGAKVVFIENDKVYEKYKANKSQIKGVKTIIIMDKESKLKSGSGIEKFHDLLEHGRKLRAKGKKETEKRISDIKPDDLYTLIYTSGTTGMPKGVMLMHSNMIHQMHYVVPRVAKVSPDDRMLSILPIWHIFERVVEYFAIINGGSTYYTKVTELRNDIQKARPTFMASAPRVWESIYNGIYTRINDPKQTPPVRKALFNIAYFFSKHYHASIRFLRGWEVDYEGRNIFQSLGLGVLALLKLLLTAPFVVTLIAGGLGIYLAEQGSSLSTLAYVISGLGVLFNSYTLDKVVLSKIRQATGGHLRATLSGGGALQKHVDAFFMDIGITVLEGYGMTETGPVISARTFDRPIMGSVGDIVPLSEVQIRDDAGHVLCHIDDKKNILSGKMGVKGVVHIKGPQVMKGYYKNPETTAKTIVNDWMNTGDIGMINFKKTLTLTGRAKDTIVLLGGENVEPVPIENKIDESPFIRQSMVVGQDQKVLGAIVVPDFDALSAWAADNGISEKNPDKLIANAKVIDFYKKEVRNYNSVKTGFKNFEQVQYVLLVTKPFEVGDELTNLMKMKRHVITEKYKDRILDLYKNS</sequence>
<reference evidence="3 4" key="1">
    <citation type="submission" date="2018-02" db="EMBL/GenBank/DDBJ databases">
        <title>Novel Leptospira species isolated from soil and water in Japan.</title>
        <authorList>
            <person name="Nakao R."/>
            <person name="Masuzawa T."/>
        </authorList>
    </citation>
    <scope>NUCLEOTIDE SEQUENCE [LARGE SCALE GENOMIC DNA]</scope>
    <source>
        <strain evidence="3 4">YH101</strain>
    </source>
</reference>
<dbReference type="Pfam" id="PF00501">
    <property type="entry name" value="AMP-binding"/>
    <property type="match status" value="1"/>
</dbReference>
<dbReference type="GO" id="GO:0016874">
    <property type="term" value="F:ligase activity"/>
    <property type="evidence" value="ECO:0007669"/>
    <property type="project" value="UniProtKB-KW"/>
</dbReference>
<dbReference type="Gene3D" id="3.40.50.12780">
    <property type="entry name" value="N-terminal domain of ligase-like"/>
    <property type="match status" value="2"/>
</dbReference>
<dbReference type="EMBL" id="BFBB01000008">
    <property type="protein sequence ID" value="GBF51039.1"/>
    <property type="molecule type" value="Genomic_DNA"/>
</dbReference>
<dbReference type="RefSeq" id="WP_108977337.1">
    <property type="nucleotide sequence ID" value="NZ_BFBB01000008.1"/>
</dbReference>
<dbReference type="Proteomes" id="UP000245133">
    <property type="component" value="Unassembled WGS sequence"/>
</dbReference>
<dbReference type="AlphaFoldDB" id="A0A2P2E2F1"/>
<dbReference type="OrthoDB" id="311554at2"/>
<evidence type="ECO:0000259" key="2">
    <source>
        <dbReference type="Pfam" id="PF00501"/>
    </source>
</evidence>
<feature type="transmembrane region" description="Helical" evidence="1">
    <location>
        <begin position="338"/>
        <end position="364"/>
    </location>
</feature>
<evidence type="ECO:0000256" key="1">
    <source>
        <dbReference type="SAM" id="Phobius"/>
    </source>
</evidence>
<proteinExistence type="predicted"/>
<keyword evidence="1" id="KW-1133">Transmembrane helix</keyword>
<dbReference type="InterPro" id="IPR052987">
    <property type="entry name" value="Chloroplast_AMP-bd_Enzymes"/>
</dbReference>
<dbReference type="PANTHER" id="PTHR43813:SF1">
    <property type="entry name" value="ACYL-ACTIVATING ENZYME 16, CHLOROPLASTIC-RELATED"/>
    <property type="match status" value="1"/>
</dbReference>
<evidence type="ECO:0000313" key="3">
    <source>
        <dbReference type="EMBL" id="GBF51039.1"/>
    </source>
</evidence>
<keyword evidence="3" id="KW-0436">Ligase</keyword>
<dbReference type="PANTHER" id="PTHR43813">
    <property type="entry name" value="ACYL-ACTIVATING ENZYME 16, CHLOROPLASTIC-RELATED"/>
    <property type="match status" value="1"/>
</dbReference>
<gene>
    <name evidence="3" type="primary">fadD</name>
    <name evidence="3" type="ORF">LPTSP4_25700</name>
</gene>
<name>A0A2P2E2F1_9LEPT</name>
<dbReference type="SUPFAM" id="SSF56801">
    <property type="entry name" value="Acetyl-CoA synthetase-like"/>
    <property type="match status" value="1"/>
</dbReference>
<dbReference type="Pfam" id="PF23562">
    <property type="entry name" value="AMP-binding_C_3"/>
    <property type="match status" value="1"/>
</dbReference>
<keyword evidence="1" id="KW-0472">Membrane</keyword>
<protein>
    <submittedName>
        <fullName evidence="3">Long-chain-fatty-acid--CoA ligase</fullName>
    </submittedName>
</protein>
<feature type="transmembrane region" description="Helical" evidence="1">
    <location>
        <begin position="370"/>
        <end position="389"/>
    </location>
</feature>
<organism evidence="3 4">
    <name type="scientific">Leptospira ryugenii</name>
    <dbReference type="NCBI Taxonomy" id="1917863"/>
    <lineage>
        <taxon>Bacteria</taxon>
        <taxon>Pseudomonadati</taxon>
        <taxon>Spirochaetota</taxon>
        <taxon>Spirochaetia</taxon>
        <taxon>Leptospirales</taxon>
        <taxon>Leptospiraceae</taxon>
        <taxon>Leptospira</taxon>
    </lineage>
</organism>
<dbReference type="InterPro" id="IPR000873">
    <property type="entry name" value="AMP-dep_synth/lig_dom"/>
</dbReference>
<dbReference type="PROSITE" id="PS00455">
    <property type="entry name" value="AMP_BINDING"/>
    <property type="match status" value="1"/>
</dbReference>
<evidence type="ECO:0000313" key="4">
    <source>
        <dbReference type="Proteomes" id="UP000245133"/>
    </source>
</evidence>
<keyword evidence="4" id="KW-1185">Reference proteome</keyword>
<keyword evidence="1" id="KW-0812">Transmembrane</keyword>
<dbReference type="InterPro" id="IPR042099">
    <property type="entry name" value="ANL_N_sf"/>
</dbReference>
<accession>A0A2P2E2F1</accession>
<dbReference type="InterPro" id="IPR020845">
    <property type="entry name" value="AMP-binding_CS"/>
</dbReference>
<feature type="domain" description="AMP-dependent synthetase/ligase" evidence="2">
    <location>
        <begin position="10"/>
        <end position="507"/>
    </location>
</feature>
<comment type="caution">
    <text evidence="3">The sequence shown here is derived from an EMBL/GenBank/DDBJ whole genome shotgun (WGS) entry which is preliminary data.</text>
</comment>